<protein>
    <submittedName>
        <fullName evidence="8">AfsR/SARP family transcriptional regulator</fullName>
    </submittedName>
</protein>
<dbReference type="GO" id="GO:0006355">
    <property type="term" value="P:regulation of DNA-templated transcription"/>
    <property type="evidence" value="ECO:0007669"/>
    <property type="project" value="InterPro"/>
</dbReference>
<evidence type="ECO:0000256" key="6">
    <source>
        <dbReference type="PROSITE-ProRule" id="PRU01091"/>
    </source>
</evidence>
<dbReference type="CDD" id="cd15831">
    <property type="entry name" value="BTAD"/>
    <property type="match status" value="1"/>
</dbReference>
<dbReference type="Gene3D" id="1.25.40.10">
    <property type="entry name" value="Tetratricopeptide repeat domain"/>
    <property type="match status" value="1"/>
</dbReference>
<comment type="caution">
    <text evidence="8">The sequence shown here is derived from an EMBL/GenBank/DDBJ whole genome shotgun (WGS) entry which is preliminary data.</text>
</comment>
<evidence type="ECO:0000256" key="2">
    <source>
        <dbReference type="ARBA" id="ARBA00023012"/>
    </source>
</evidence>
<evidence type="ECO:0000313" key="8">
    <source>
        <dbReference type="EMBL" id="TDC67518.1"/>
    </source>
</evidence>
<name>A0A4R4STS8_9ACTN</name>
<dbReference type="InterPro" id="IPR005158">
    <property type="entry name" value="BTAD"/>
</dbReference>
<keyword evidence="3" id="KW-0805">Transcription regulation</keyword>
<dbReference type="OrthoDB" id="4336084at2"/>
<gene>
    <name evidence="8" type="ORF">E1283_28775</name>
</gene>
<comment type="similarity">
    <text evidence="1">Belongs to the AfsR/DnrI/RedD regulatory family.</text>
</comment>
<sequence length="233" mass="26328">MDLGHARRQCVLVALLADANGVVPVERLADRVWGERPPERARETLYSYLSRLRSAFAPARERLRIERRPGGYLLALDPSAGIVDLHRFRSLVEQAREQPGDERAVVPLERALALWRGEPFASLESPWLNDLRGALLQERLAAELDRNDLRLRHDRHPGLLGELTVGAERNPLNERLAGQLMLALCHEGRSAEALRHYEHFRRELASELGADPGAELQRLHLRILDGDPTLGRP</sequence>
<dbReference type="InterPro" id="IPR036388">
    <property type="entry name" value="WH-like_DNA-bd_sf"/>
</dbReference>
<dbReference type="PANTHER" id="PTHR35807">
    <property type="entry name" value="TRANSCRIPTIONAL REGULATOR REDD-RELATED"/>
    <property type="match status" value="1"/>
</dbReference>
<dbReference type="InterPro" id="IPR011990">
    <property type="entry name" value="TPR-like_helical_dom_sf"/>
</dbReference>
<evidence type="ECO:0000256" key="4">
    <source>
        <dbReference type="ARBA" id="ARBA00023125"/>
    </source>
</evidence>
<dbReference type="SUPFAM" id="SSF46894">
    <property type="entry name" value="C-terminal effector domain of the bipartite response regulators"/>
    <property type="match status" value="1"/>
</dbReference>
<dbReference type="SMART" id="SM00862">
    <property type="entry name" value="Trans_reg_C"/>
    <property type="match status" value="1"/>
</dbReference>
<dbReference type="Pfam" id="PF03704">
    <property type="entry name" value="BTAD"/>
    <property type="match status" value="1"/>
</dbReference>
<dbReference type="Proteomes" id="UP000295345">
    <property type="component" value="Unassembled WGS sequence"/>
</dbReference>
<keyword evidence="2" id="KW-0902">Two-component regulatory system</keyword>
<dbReference type="PANTHER" id="PTHR35807:SF1">
    <property type="entry name" value="TRANSCRIPTIONAL REGULATOR REDD"/>
    <property type="match status" value="1"/>
</dbReference>
<keyword evidence="4 6" id="KW-0238">DNA-binding</keyword>
<reference evidence="8 9" key="1">
    <citation type="submission" date="2019-03" db="EMBL/GenBank/DDBJ databases">
        <title>Draft genome sequences of novel Actinobacteria.</title>
        <authorList>
            <person name="Sahin N."/>
            <person name="Ay H."/>
            <person name="Saygin H."/>
        </authorList>
    </citation>
    <scope>NUCLEOTIDE SEQUENCE [LARGE SCALE GENOMIC DNA]</scope>
    <source>
        <strain evidence="8 9">DSM 41900</strain>
    </source>
</reference>
<dbReference type="InterPro" id="IPR051677">
    <property type="entry name" value="AfsR-DnrI-RedD_regulator"/>
</dbReference>
<organism evidence="8 9">
    <name type="scientific">Streptomyces hainanensis</name>
    <dbReference type="NCBI Taxonomy" id="402648"/>
    <lineage>
        <taxon>Bacteria</taxon>
        <taxon>Bacillati</taxon>
        <taxon>Actinomycetota</taxon>
        <taxon>Actinomycetes</taxon>
        <taxon>Kitasatosporales</taxon>
        <taxon>Streptomycetaceae</taxon>
        <taxon>Streptomyces</taxon>
    </lineage>
</organism>
<evidence type="ECO:0000256" key="5">
    <source>
        <dbReference type="ARBA" id="ARBA00023163"/>
    </source>
</evidence>
<evidence type="ECO:0000256" key="1">
    <source>
        <dbReference type="ARBA" id="ARBA00005820"/>
    </source>
</evidence>
<feature type="domain" description="OmpR/PhoB-type" evidence="7">
    <location>
        <begin position="1"/>
        <end position="76"/>
    </location>
</feature>
<evidence type="ECO:0000256" key="3">
    <source>
        <dbReference type="ARBA" id="ARBA00023015"/>
    </source>
</evidence>
<feature type="non-terminal residue" evidence="8">
    <location>
        <position position="233"/>
    </location>
</feature>
<dbReference type="InterPro" id="IPR016032">
    <property type="entry name" value="Sig_transdc_resp-reg_C-effctor"/>
</dbReference>
<keyword evidence="9" id="KW-1185">Reference proteome</keyword>
<accession>A0A4R4STS8</accession>
<dbReference type="Pfam" id="PF00486">
    <property type="entry name" value="Trans_reg_C"/>
    <property type="match status" value="1"/>
</dbReference>
<dbReference type="SUPFAM" id="SSF48452">
    <property type="entry name" value="TPR-like"/>
    <property type="match status" value="1"/>
</dbReference>
<keyword evidence="5" id="KW-0804">Transcription</keyword>
<dbReference type="Gene3D" id="1.10.10.10">
    <property type="entry name" value="Winged helix-like DNA-binding domain superfamily/Winged helix DNA-binding domain"/>
    <property type="match status" value="1"/>
</dbReference>
<dbReference type="GO" id="GO:0003677">
    <property type="term" value="F:DNA binding"/>
    <property type="evidence" value="ECO:0007669"/>
    <property type="project" value="UniProtKB-UniRule"/>
</dbReference>
<evidence type="ECO:0000313" key="9">
    <source>
        <dbReference type="Proteomes" id="UP000295345"/>
    </source>
</evidence>
<dbReference type="PROSITE" id="PS51755">
    <property type="entry name" value="OMPR_PHOB"/>
    <property type="match status" value="1"/>
</dbReference>
<proteinExistence type="inferred from homology"/>
<feature type="DNA-binding region" description="OmpR/PhoB-type" evidence="6">
    <location>
        <begin position="1"/>
        <end position="76"/>
    </location>
</feature>
<dbReference type="EMBL" id="SMKI01000419">
    <property type="protein sequence ID" value="TDC67518.1"/>
    <property type="molecule type" value="Genomic_DNA"/>
</dbReference>
<dbReference type="GO" id="GO:0000160">
    <property type="term" value="P:phosphorelay signal transduction system"/>
    <property type="evidence" value="ECO:0007669"/>
    <property type="project" value="UniProtKB-KW"/>
</dbReference>
<dbReference type="SMART" id="SM01043">
    <property type="entry name" value="BTAD"/>
    <property type="match status" value="1"/>
</dbReference>
<dbReference type="InterPro" id="IPR001867">
    <property type="entry name" value="OmpR/PhoB-type_DNA-bd"/>
</dbReference>
<evidence type="ECO:0000259" key="7">
    <source>
        <dbReference type="PROSITE" id="PS51755"/>
    </source>
</evidence>
<dbReference type="AlphaFoldDB" id="A0A4R4STS8"/>